<keyword evidence="9" id="KW-0819">tRNA processing</keyword>
<dbReference type="SFLD" id="SFLDF00273">
    <property type="entry name" value="(dimethylallyl)adenosine_tRNA"/>
    <property type="match status" value="1"/>
</dbReference>
<evidence type="ECO:0000313" key="14">
    <source>
        <dbReference type="Proteomes" id="UP001230220"/>
    </source>
</evidence>
<dbReference type="NCBIfam" id="TIGR01574">
    <property type="entry name" value="miaB-methiolase"/>
    <property type="match status" value="1"/>
</dbReference>
<dbReference type="NCBIfam" id="TIGR00089">
    <property type="entry name" value="MiaB/RimO family radical SAM methylthiotransferase"/>
    <property type="match status" value="1"/>
</dbReference>
<accession>A0ABU0DY74</accession>
<feature type="binding site" evidence="9">
    <location>
        <position position="201"/>
    </location>
    <ligand>
        <name>[4Fe-4S] cluster</name>
        <dbReference type="ChEBI" id="CHEBI:49883"/>
        <label>2</label>
        <note>4Fe-4S-S-AdoMet</note>
    </ligand>
</feature>
<keyword evidence="2 9" id="KW-0004">4Fe-4S</keyword>
<dbReference type="InterPro" id="IPR005839">
    <property type="entry name" value="Methylthiotransferase"/>
</dbReference>
<dbReference type="InterPro" id="IPR006463">
    <property type="entry name" value="MiaB_methiolase"/>
</dbReference>
<dbReference type="Pfam" id="PF01938">
    <property type="entry name" value="TRAM"/>
    <property type="match status" value="1"/>
</dbReference>
<comment type="subunit">
    <text evidence="9">Monomer.</text>
</comment>
<dbReference type="PROSITE" id="PS50926">
    <property type="entry name" value="TRAM"/>
    <property type="match status" value="1"/>
</dbReference>
<dbReference type="InterPro" id="IPR002792">
    <property type="entry name" value="TRAM_dom"/>
</dbReference>
<feature type="domain" description="Radical SAM core" evidence="12">
    <location>
        <begin position="183"/>
        <end position="412"/>
    </location>
</feature>
<dbReference type="InterPro" id="IPR020612">
    <property type="entry name" value="Methylthiotransferase_CS"/>
</dbReference>
<dbReference type="InterPro" id="IPR007197">
    <property type="entry name" value="rSAM"/>
</dbReference>
<dbReference type="SFLD" id="SFLDS00029">
    <property type="entry name" value="Radical_SAM"/>
    <property type="match status" value="1"/>
</dbReference>
<dbReference type="HAMAP" id="MF_01864">
    <property type="entry name" value="tRNA_metthiotr_MiaB"/>
    <property type="match status" value="1"/>
</dbReference>
<dbReference type="InterPro" id="IPR013848">
    <property type="entry name" value="Methylthiotransferase_N"/>
</dbReference>
<gene>
    <name evidence="9" type="primary">miaB</name>
    <name evidence="13" type="ORF">J2S15_000321</name>
</gene>
<dbReference type="InterPro" id="IPR058240">
    <property type="entry name" value="rSAM_sf"/>
</dbReference>
<dbReference type="Pfam" id="PF00919">
    <property type="entry name" value="UPF0004"/>
    <property type="match status" value="1"/>
</dbReference>
<dbReference type="GO" id="GO:0035597">
    <property type="term" value="F:tRNA-2-methylthio-N(6)-dimethylallyladenosine(37) synthase activity"/>
    <property type="evidence" value="ECO:0007669"/>
    <property type="project" value="UniProtKB-EC"/>
</dbReference>
<dbReference type="SFLD" id="SFLDG01061">
    <property type="entry name" value="methylthiotransferase"/>
    <property type="match status" value="1"/>
</dbReference>
<keyword evidence="7 9" id="KW-0411">Iron-sulfur</keyword>
<feature type="binding site" evidence="9">
    <location>
        <position position="204"/>
    </location>
    <ligand>
        <name>[4Fe-4S] cluster</name>
        <dbReference type="ChEBI" id="CHEBI:49883"/>
        <label>2</label>
        <note>4Fe-4S-S-AdoMet</note>
    </ligand>
</feature>
<evidence type="ECO:0000256" key="9">
    <source>
        <dbReference type="HAMAP-Rule" id="MF_01864"/>
    </source>
</evidence>
<dbReference type="EMBL" id="JAUSUR010000001">
    <property type="protein sequence ID" value="MDQ0359590.1"/>
    <property type="molecule type" value="Genomic_DNA"/>
</dbReference>
<dbReference type="PROSITE" id="PS51449">
    <property type="entry name" value="MTTASE_N"/>
    <property type="match status" value="1"/>
</dbReference>
<evidence type="ECO:0000259" key="12">
    <source>
        <dbReference type="PROSITE" id="PS51918"/>
    </source>
</evidence>
<comment type="function">
    <text evidence="1 9">Catalyzes the methylthiolation of N6-(dimethylallyl)adenosine (i(6)A), leading to the formation of 2-methylthio-N6-(dimethylallyl)adenosine (ms(2)i(6)A) at position 37 in tRNAs that read codons beginning with uridine.</text>
</comment>
<dbReference type="InterPro" id="IPR023404">
    <property type="entry name" value="rSAM_horseshoe"/>
</dbReference>
<evidence type="ECO:0000313" key="13">
    <source>
        <dbReference type="EMBL" id="MDQ0359590.1"/>
    </source>
</evidence>
<reference evidence="13 14" key="1">
    <citation type="submission" date="2023-07" db="EMBL/GenBank/DDBJ databases">
        <title>Genomic Encyclopedia of Type Strains, Phase IV (KMG-IV): sequencing the most valuable type-strain genomes for metagenomic binning, comparative biology and taxonomic classification.</title>
        <authorList>
            <person name="Goeker M."/>
        </authorList>
    </citation>
    <scope>NUCLEOTIDE SEQUENCE [LARGE SCALE GENOMIC DNA]</scope>
    <source>
        <strain evidence="13 14">DSM 16784</strain>
    </source>
</reference>
<dbReference type="SFLD" id="SFLDG01082">
    <property type="entry name" value="B12-binding_domain_containing"/>
    <property type="match status" value="1"/>
</dbReference>
<protein>
    <recommendedName>
        <fullName evidence="8 9">tRNA-2-methylthio-N(6)-dimethylallyladenosine synthase</fullName>
        <ecNumber evidence="8 9">2.8.4.3</ecNumber>
    </recommendedName>
    <alternativeName>
        <fullName evidence="9">(Dimethylallyl)adenosine tRNA methylthiotransferase MiaB</fullName>
    </alternativeName>
    <alternativeName>
        <fullName evidence="9">tRNA-i(6)A37 methylthiotransferase</fullName>
    </alternativeName>
</protein>
<keyword evidence="9" id="KW-0963">Cytoplasm</keyword>
<feature type="domain" description="MTTase N-terminal" evidence="11">
    <location>
        <begin position="42"/>
        <end position="160"/>
    </location>
</feature>
<proteinExistence type="inferred from homology"/>
<comment type="caution">
    <text evidence="13">The sequence shown here is derived from an EMBL/GenBank/DDBJ whole genome shotgun (WGS) entry which is preliminary data.</text>
</comment>
<name>A0ABU0DY74_9FIRM</name>
<keyword evidence="14" id="KW-1185">Reference proteome</keyword>
<dbReference type="PROSITE" id="PS51918">
    <property type="entry name" value="RADICAL_SAM"/>
    <property type="match status" value="1"/>
</dbReference>
<dbReference type="Gene3D" id="3.40.50.12160">
    <property type="entry name" value="Methylthiotransferase, N-terminal domain"/>
    <property type="match status" value="1"/>
</dbReference>
<dbReference type="PANTHER" id="PTHR43020:SF2">
    <property type="entry name" value="MITOCHONDRIAL TRNA METHYLTHIOTRANSFERASE CDK5RAP1"/>
    <property type="match status" value="1"/>
</dbReference>
<dbReference type="InterPro" id="IPR006638">
    <property type="entry name" value="Elp3/MiaA/NifB-like_rSAM"/>
</dbReference>
<dbReference type="SMART" id="SM00729">
    <property type="entry name" value="Elp3"/>
    <property type="match status" value="1"/>
</dbReference>
<dbReference type="PANTHER" id="PTHR43020">
    <property type="entry name" value="CDK5 REGULATORY SUBUNIT-ASSOCIATED PROTEIN 1"/>
    <property type="match status" value="1"/>
</dbReference>
<evidence type="ECO:0000256" key="5">
    <source>
        <dbReference type="ARBA" id="ARBA00022723"/>
    </source>
</evidence>
<keyword evidence="5 9" id="KW-0479">Metal-binding</keyword>
<dbReference type="RefSeq" id="WP_307404828.1">
    <property type="nucleotide sequence ID" value="NZ_JAUSUR010000001.1"/>
</dbReference>
<comment type="similarity">
    <text evidence="9">Belongs to the methylthiotransferase family. MiaB subfamily.</text>
</comment>
<dbReference type="Gene3D" id="3.80.30.20">
    <property type="entry name" value="tm_1862 like domain"/>
    <property type="match status" value="1"/>
</dbReference>
<evidence type="ECO:0000256" key="4">
    <source>
        <dbReference type="ARBA" id="ARBA00022691"/>
    </source>
</evidence>
<keyword evidence="6 9" id="KW-0408">Iron</keyword>
<dbReference type="InterPro" id="IPR038135">
    <property type="entry name" value="Methylthiotransferase_N_sf"/>
</dbReference>
<dbReference type="Pfam" id="PF04055">
    <property type="entry name" value="Radical_SAM"/>
    <property type="match status" value="1"/>
</dbReference>
<dbReference type="PROSITE" id="PS01278">
    <property type="entry name" value="MTTASE_RADICAL"/>
    <property type="match status" value="1"/>
</dbReference>
<keyword evidence="3 9" id="KW-0808">Transferase</keyword>
<evidence type="ECO:0000256" key="6">
    <source>
        <dbReference type="ARBA" id="ARBA00023004"/>
    </source>
</evidence>
<feature type="binding site" evidence="9">
    <location>
        <position position="121"/>
    </location>
    <ligand>
        <name>[4Fe-4S] cluster</name>
        <dbReference type="ChEBI" id="CHEBI:49883"/>
        <label>1</label>
    </ligand>
</feature>
<dbReference type="Proteomes" id="UP001230220">
    <property type="component" value="Unassembled WGS sequence"/>
</dbReference>
<evidence type="ECO:0000256" key="8">
    <source>
        <dbReference type="ARBA" id="ARBA00033765"/>
    </source>
</evidence>
<sequence length="478" mass="54884">MKKEEFVLPSLKVAQRRTKARSNIEKELFEIPHEVKNLGVDRSFYLRTYGCQANERDGETIAGILETLQFTQVNTPEEADLIILNTCAVRKNAEDKVLGELGSLKRLKKTNPDLMFAMCGCMAQEEEIISIILEKYPHVDLVFGTHNIHRLPQLLYQAMMNKERTIEVFSKEGDVIENLPVKRFGTHKAWVNIMYGCDKFCTYCIVPYTRGKERSRTVEDILEEVKELQDSNFKEITLLGQNVNSYGKDLGLDGGFAHLLEEVAKTGIERIRFTTSHPWDFSDAMVDAIAKYDNIMPFIHLPVQSGDNDMLKIMGRRYTVEDYKETFDKLKAKVKNCAFSTDIIVGFPNETEEQFQRTLDIVDYCQFDNAFTFIYSPREGTPAAKMKDNVAMEVKQDRLNRLMEKTNGYARQQNVKYEGMVCKVLVDGPSKKNKEVYSGYTEQNKLVNFVTDKKLNPGDIVEVEILEAKTWTLKGKQI</sequence>
<feature type="binding site" evidence="9">
    <location>
        <position position="51"/>
    </location>
    <ligand>
        <name>[4Fe-4S] cluster</name>
        <dbReference type="ChEBI" id="CHEBI:49883"/>
        <label>1</label>
    </ligand>
</feature>
<evidence type="ECO:0000256" key="2">
    <source>
        <dbReference type="ARBA" id="ARBA00022485"/>
    </source>
</evidence>
<evidence type="ECO:0000259" key="11">
    <source>
        <dbReference type="PROSITE" id="PS51449"/>
    </source>
</evidence>
<comment type="catalytic activity">
    <reaction evidence="9">
        <text>N(6)-dimethylallyladenosine(37) in tRNA + (sulfur carrier)-SH + AH2 + 2 S-adenosyl-L-methionine = 2-methylsulfanyl-N(6)-dimethylallyladenosine(37) in tRNA + (sulfur carrier)-H + 5'-deoxyadenosine + L-methionine + A + S-adenosyl-L-homocysteine + 2 H(+)</text>
        <dbReference type="Rhea" id="RHEA:37067"/>
        <dbReference type="Rhea" id="RHEA-COMP:10375"/>
        <dbReference type="Rhea" id="RHEA-COMP:10376"/>
        <dbReference type="Rhea" id="RHEA-COMP:14737"/>
        <dbReference type="Rhea" id="RHEA-COMP:14739"/>
        <dbReference type="ChEBI" id="CHEBI:13193"/>
        <dbReference type="ChEBI" id="CHEBI:15378"/>
        <dbReference type="ChEBI" id="CHEBI:17319"/>
        <dbReference type="ChEBI" id="CHEBI:17499"/>
        <dbReference type="ChEBI" id="CHEBI:29917"/>
        <dbReference type="ChEBI" id="CHEBI:57844"/>
        <dbReference type="ChEBI" id="CHEBI:57856"/>
        <dbReference type="ChEBI" id="CHEBI:59789"/>
        <dbReference type="ChEBI" id="CHEBI:64428"/>
        <dbReference type="ChEBI" id="CHEBI:74415"/>
        <dbReference type="ChEBI" id="CHEBI:74417"/>
        <dbReference type="EC" id="2.8.4.3"/>
    </reaction>
</comment>
<evidence type="ECO:0000259" key="10">
    <source>
        <dbReference type="PROSITE" id="PS50926"/>
    </source>
</evidence>
<organism evidence="13 14">
    <name type="scientific">Breznakia pachnodae</name>
    <dbReference type="NCBI Taxonomy" id="265178"/>
    <lineage>
        <taxon>Bacteria</taxon>
        <taxon>Bacillati</taxon>
        <taxon>Bacillota</taxon>
        <taxon>Erysipelotrichia</taxon>
        <taxon>Erysipelotrichales</taxon>
        <taxon>Erysipelotrichaceae</taxon>
        <taxon>Breznakia</taxon>
    </lineage>
</organism>
<evidence type="ECO:0000256" key="1">
    <source>
        <dbReference type="ARBA" id="ARBA00003234"/>
    </source>
</evidence>
<comment type="cofactor">
    <cofactor evidence="9">
        <name>[4Fe-4S] cluster</name>
        <dbReference type="ChEBI" id="CHEBI:49883"/>
    </cofactor>
    <text evidence="9">Binds 2 [4Fe-4S] clusters. One cluster is coordinated with 3 cysteines and an exchangeable S-adenosyl-L-methionine.</text>
</comment>
<dbReference type="CDD" id="cd01335">
    <property type="entry name" value="Radical_SAM"/>
    <property type="match status" value="1"/>
</dbReference>
<dbReference type="EC" id="2.8.4.3" evidence="8 9"/>
<dbReference type="SUPFAM" id="SSF102114">
    <property type="entry name" value="Radical SAM enzymes"/>
    <property type="match status" value="1"/>
</dbReference>
<comment type="subcellular location">
    <subcellularLocation>
        <location evidence="9">Cytoplasm</location>
    </subcellularLocation>
</comment>
<evidence type="ECO:0000256" key="7">
    <source>
        <dbReference type="ARBA" id="ARBA00023014"/>
    </source>
</evidence>
<evidence type="ECO:0000256" key="3">
    <source>
        <dbReference type="ARBA" id="ARBA00022679"/>
    </source>
</evidence>
<keyword evidence="4 9" id="KW-0949">S-adenosyl-L-methionine</keyword>
<feature type="binding site" evidence="9">
    <location>
        <position position="87"/>
    </location>
    <ligand>
        <name>[4Fe-4S] cluster</name>
        <dbReference type="ChEBI" id="CHEBI:49883"/>
        <label>1</label>
    </ligand>
</feature>
<feature type="domain" description="TRAM" evidence="10">
    <location>
        <begin position="415"/>
        <end position="478"/>
    </location>
</feature>
<feature type="binding site" evidence="9">
    <location>
        <position position="197"/>
    </location>
    <ligand>
        <name>[4Fe-4S] cluster</name>
        <dbReference type="ChEBI" id="CHEBI:49883"/>
        <label>2</label>
        <note>4Fe-4S-S-AdoMet</note>
    </ligand>
</feature>